<dbReference type="EMBL" id="AZIL01003202">
    <property type="protein sequence ID" value="EWM20316.1"/>
    <property type="molecule type" value="Genomic_DNA"/>
</dbReference>
<dbReference type="SUPFAM" id="SSF48264">
    <property type="entry name" value="Cytochrome P450"/>
    <property type="match status" value="1"/>
</dbReference>
<evidence type="ECO:0000313" key="3">
    <source>
        <dbReference type="Proteomes" id="UP000019335"/>
    </source>
</evidence>
<organism evidence="2 3">
    <name type="scientific">Nannochloropsis gaditana</name>
    <dbReference type="NCBI Taxonomy" id="72520"/>
    <lineage>
        <taxon>Eukaryota</taxon>
        <taxon>Sar</taxon>
        <taxon>Stramenopiles</taxon>
        <taxon>Ochrophyta</taxon>
        <taxon>Eustigmatophyceae</taxon>
        <taxon>Eustigmatales</taxon>
        <taxon>Monodopsidaceae</taxon>
        <taxon>Nannochloropsis</taxon>
    </lineage>
</organism>
<dbReference type="AlphaFoldDB" id="W7TJ00"/>
<keyword evidence="3" id="KW-1185">Reference proteome</keyword>
<evidence type="ECO:0000313" key="2">
    <source>
        <dbReference type="EMBL" id="EWM20316.1"/>
    </source>
</evidence>
<name>W7TJ00_9STRA</name>
<dbReference type="InterPro" id="IPR036396">
    <property type="entry name" value="Cyt_P450_sf"/>
</dbReference>
<gene>
    <name evidence="2" type="ORF">Naga_100914g2</name>
</gene>
<evidence type="ECO:0000256" key="1">
    <source>
        <dbReference type="SAM" id="MobiDB-lite"/>
    </source>
</evidence>
<feature type="non-terminal residue" evidence="2">
    <location>
        <position position="229"/>
    </location>
</feature>
<dbReference type="GO" id="GO:0016705">
    <property type="term" value="F:oxidoreductase activity, acting on paired donors, with incorporation or reduction of molecular oxygen"/>
    <property type="evidence" value="ECO:0007669"/>
    <property type="project" value="InterPro"/>
</dbReference>
<dbReference type="GO" id="GO:0004497">
    <property type="term" value="F:monooxygenase activity"/>
    <property type="evidence" value="ECO:0007669"/>
    <property type="project" value="InterPro"/>
</dbReference>
<dbReference type="GO" id="GO:0005506">
    <property type="term" value="F:iron ion binding"/>
    <property type="evidence" value="ECO:0007669"/>
    <property type="project" value="InterPro"/>
</dbReference>
<sequence length="229" mass="25044">MGEKCALPYVETVESPQGCSTCSQAAYYFPHSRPLQTLSYHQHCFFTSPQTGTMVSPCFPVRQGPACYRQGELLRLLLLLPCATAFLQPQGILAPVSRLQRPYLHTCAASSLSSSIETPGPRNYTEGSLPSPPPTFQVTAVSPLPPSLPSKAPGSDYQVSQSAREAPGPRNWPVFGNMLQLLRSGGFDKFDRFMQDKYGRVVKTHIIGTTWFIISDPALAREGMAPLPP</sequence>
<dbReference type="InterPro" id="IPR001128">
    <property type="entry name" value="Cyt_P450"/>
</dbReference>
<dbReference type="Gene3D" id="1.10.630.10">
    <property type="entry name" value="Cytochrome P450"/>
    <property type="match status" value="1"/>
</dbReference>
<proteinExistence type="predicted"/>
<accession>W7TJ00</accession>
<dbReference type="OrthoDB" id="2802867at2759"/>
<dbReference type="Pfam" id="PF00067">
    <property type="entry name" value="p450"/>
    <property type="match status" value="1"/>
</dbReference>
<comment type="caution">
    <text evidence="2">The sequence shown here is derived from an EMBL/GenBank/DDBJ whole genome shotgun (WGS) entry which is preliminary data.</text>
</comment>
<dbReference type="Proteomes" id="UP000019335">
    <property type="component" value="Unassembled WGS sequence"/>
</dbReference>
<feature type="region of interest" description="Disordered" evidence="1">
    <location>
        <begin position="143"/>
        <end position="168"/>
    </location>
</feature>
<dbReference type="GO" id="GO:0020037">
    <property type="term" value="F:heme binding"/>
    <property type="evidence" value="ECO:0007669"/>
    <property type="project" value="InterPro"/>
</dbReference>
<feature type="region of interest" description="Disordered" evidence="1">
    <location>
        <begin position="113"/>
        <end position="132"/>
    </location>
</feature>
<reference evidence="2 3" key="1">
    <citation type="journal article" date="2014" name="Mol. Plant">
        <title>Chromosome Scale Genome Assembly and Transcriptome Profiling of Nannochloropsis gaditana in Nitrogen Depletion.</title>
        <authorList>
            <person name="Corteggiani Carpinelli E."/>
            <person name="Telatin A."/>
            <person name="Vitulo N."/>
            <person name="Forcato C."/>
            <person name="D'Angelo M."/>
            <person name="Schiavon R."/>
            <person name="Vezzi A."/>
            <person name="Giacometti G.M."/>
            <person name="Morosinotto T."/>
            <person name="Valle G."/>
        </authorList>
    </citation>
    <scope>NUCLEOTIDE SEQUENCE [LARGE SCALE GENOMIC DNA]</scope>
    <source>
        <strain evidence="2 3">B-31</strain>
    </source>
</reference>
<protein>
    <submittedName>
        <fullName evidence="2">Cytochrome P450</fullName>
    </submittedName>
</protein>